<dbReference type="KEGG" id="lue:DCD74_07330"/>
<dbReference type="OrthoDB" id="7156875at2"/>
<feature type="chain" id="PRO_5016699274" evidence="7">
    <location>
        <begin position="33"/>
        <end position="1188"/>
    </location>
</feature>
<evidence type="ECO:0000259" key="8">
    <source>
        <dbReference type="Pfam" id="PF05567"/>
    </source>
</evidence>
<dbReference type="EMBL" id="CP029556">
    <property type="protein sequence ID" value="AXA84519.1"/>
    <property type="molecule type" value="Genomic_DNA"/>
</dbReference>
<gene>
    <name evidence="9" type="ORF">DCD74_07330</name>
</gene>
<dbReference type="Proteomes" id="UP000251842">
    <property type="component" value="Chromosome"/>
</dbReference>
<sequence>MKITPKPQSFHRRAPVFLCAMVCTLAGMPIHAATFPNNPLITGGDGIPPNILLILDDSGSMDYVSMPTDRSSLNDQISHRSYPNNTLFYNPAKTYLPWRTASTDLDQRLGNASYRSAATSTTSPNTSDGWKNLINNADGVYYVPKIGVADPGTNSSNYTRYFLTSIDGNDVVATIKNSRTELYNATVQTVALYGGNGGRPHTEITVNVPNNTEKLEVYLSGGSGNGRLRVYSPSGSESCFANDRSDNDEQCILDGSIGSGNRTIRVENNSTSSTLANANLTVYASRQGAIAETPSYVNDQGVTTQRSQADELQNFANWYQYFRSRSKTAKAGASEAFGRLGSRYRVGFDTIWNRGGSNRNVSGSNPAFPIPVGTDDGLFQGTNRSTFYTRLQGAGADSGTPLHGALDRAGRYFMTDAPWKDTSGRMLSCRQNYALLTTDGFWNNRASDAGYTSNVGNADSGSTYSDNYSNTLADVAYYYWKNDLKTGAGWTNNVRPSTADPATWQHMVTFGVSIGLQGRLNPNNPPPATWADPTDTEDADRIDDLWHATLNGRGKFVVAGDADAFADALKAALDTISQRTASGSNIASSSTKTDAGTLTFSAKFTSGSWIGDMSASPFNAALTGVSTTPNWTLSNTFASGQVNADFATRFVLATYNDLPVRFDSSYAGVADFERTAGLDAVSGADNIRYIVGDQSKETGRTNGTLRARAYPIGDIVDSSPSYSTDTSTVYVGANDGMMHAIDATNGKVLFSYIPKGMKAADLKTLSSTEYAHRYFMDGQIDVITRSRQGYGKNILIGAPGRGAKGVFALDVTSPSTMSTAGFLWDRTGDTVDADMGYVFGNVRLRQSNKLDASGNRKIFAFVPNGIDSNGGKAVLFVYELSSTGMIDQTYKLTTDSSTGNGMMSTGLADLDNNGTMDTVYGGDLLGRVWKWDISVLDATHPMPTAGTKLFQATDGTNAQPITGGIGVARDANGQVFVGFGTGRLISLSDLPGNASYVEQTQSIYGIKDSSALVTRAELQARTIPFTGTMNGAPVRGFEVYSDLPASKKGWYINLGIPAATSAGERVITSPSIVGSAMWLTSVIPAQGSDCSGALGSGYLNVMNIFTGTSPQQNSFFDTDATIPGANNSTGLVGSMGIVGGMPTEVNVTSQLATVGDGGGGSPLSYKRRLPLGGVPQRMTWREVVPADN</sequence>
<evidence type="ECO:0000256" key="4">
    <source>
        <dbReference type="ARBA" id="ARBA00022723"/>
    </source>
</evidence>
<feature type="domain" description="PilY1 beta-propeller" evidence="8">
    <location>
        <begin position="715"/>
        <end position="1010"/>
    </location>
</feature>
<dbReference type="SUPFAM" id="SSF50998">
    <property type="entry name" value="Quinoprotein alcohol dehydrogenase-like"/>
    <property type="match status" value="1"/>
</dbReference>
<keyword evidence="7" id="KW-0732">Signal</keyword>
<evidence type="ECO:0000313" key="10">
    <source>
        <dbReference type="Proteomes" id="UP000251842"/>
    </source>
</evidence>
<feature type="signal peptide" evidence="7">
    <location>
        <begin position="1"/>
        <end position="32"/>
    </location>
</feature>
<comment type="subcellular location">
    <subcellularLocation>
        <location evidence="1">Fimbrium</location>
    </subcellularLocation>
</comment>
<evidence type="ECO:0000256" key="6">
    <source>
        <dbReference type="ARBA" id="ARBA00023263"/>
    </source>
</evidence>
<dbReference type="InterPro" id="IPR008707">
    <property type="entry name" value="B-propeller_PilY1"/>
</dbReference>
<keyword evidence="5" id="KW-0106">Calcium</keyword>
<dbReference type="InterPro" id="IPR011047">
    <property type="entry name" value="Quinoprotein_ADH-like_sf"/>
</dbReference>
<dbReference type="RefSeq" id="WP_112926732.1">
    <property type="nucleotide sequence ID" value="NZ_CP029556.1"/>
</dbReference>
<evidence type="ECO:0000313" key="9">
    <source>
        <dbReference type="EMBL" id="AXA84519.1"/>
    </source>
</evidence>
<keyword evidence="6" id="KW-0281">Fimbrium</keyword>
<protein>
    <submittedName>
        <fullName evidence="9">Pilus assembly protein</fullName>
    </submittedName>
</protein>
<organism evidence="9 10">
    <name type="scientific">Solilutibacter oculi</name>
    <dbReference type="NCBI Taxonomy" id="2698682"/>
    <lineage>
        <taxon>Bacteria</taxon>
        <taxon>Pseudomonadati</taxon>
        <taxon>Pseudomonadota</taxon>
        <taxon>Gammaproteobacteria</taxon>
        <taxon>Lysobacterales</taxon>
        <taxon>Lysobacteraceae</taxon>
        <taxon>Solilutibacter</taxon>
    </lineage>
</organism>
<evidence type="ECO:0000256" key="1">
    <source>
        <dbReference type="ARBA" id="ARBA00004561"/>
    </source>
</evidence>
<evidence type="ECO:0000256" key="7">
    <source>
        <dbReference type="SAM" id="SignalP"/>
    </source>
</evidence>
<dbReference type="Pfam" id="PF05567">
    <property type="entry name" value="T4P_PilY1"/>
    <property type="match status" value="1"/>
</dbReference>
<evidence type="ECO:0000256" key="2">
    <source>
        <dbReference type="ARBA" id="ARBA00008387"/>
    </source>
</evidence>
<proteinExistence type="inferred from homology"/>
<reference evidence="10" key="1">
    <citation type="submission" date="2018-05" db="EMBL/GenBank/DDBJ databases">
        <title>Luteimonas pekinense sp. nov., isolated from human Meibomian gland secretions, Beijing, China.</title>
        <authorList>
            <person name="Wen T."/>
            <person name="Bai H."/>
            <person name="Lv H."/>
        </authorList>
    </citation>
    <scope>NUCLEOTIDE SEQUENCE [LARGE SCALE GENOMIC DNA]</scope>
    <source>
        <strain evidence="10">83-4</strain>
    </source>
</reference>
<keyword evidence="4" id="KW-0479">Metal-binding</keyword>
<keyword evidence="10" id="KW-1185">Reference proteome</keyword>
<dbReference type="AlphaFoldDB" id="A0A344J659"/>
<comment type="similarity">
    <text evidence="2">Belongs to the PilY1 family.</text>
</comment>
<keyword evidence="3" id="KW-1029">Fimbrium biogenesis</keyword>
<evidence type="ECO:0000256" key="3">
    <source>
        <dbReference type="ARBA" id="ARBA00022558"/>
    </source>
</evidence>
<dbReference type="GO" id="GO:0046872">
    <property type="term" value="F:metal ion binding"/>
    <property type="evidence" value="ECO:0007669"/>
    <property type="project" value="UniProtKB-KW"/>
</dbReference>
<accession>A0A344J659</accession>
<evidence type="ECO:0000256" key="5">
    <source>
        <dbReference type="ARBA" id="ARBA00022837"/>
    </source>
</evidence>
<name>A0A344J659_9GAMM</name>
<dbReference type="GO" id="GO:0009289">
    <property type="term" value="C:pilus"/>
    <property type="evidence" value="ECO:0007669"/>
    <property type="project" value="UniProtKB-SubCell"/>
</dbReference>